<feature type="region of interest" description="Disordered" evidence="1">
    <location>
        <begin position="1"/>
        <end position="40"/>
    </location>
</feature>
<dbReference type="Pfam" id="PF17919">
    <property type="entry name" value="RT_RNaseH_2"/>
    <property type="match status" value="1"/>
</dbReference>
<dbReference type="PANTHER" id="PTHR45823">
    <property type="entry name" value="T-SNARE COILED-COIL HOMOLOGY DOMAIN-CONTAINING PROTEIN"/>
    <property type="match status" value="1"/>
</dbReference>
<comment type="caution">
    <text evidence="3">The sequence shown here is derived from an EMBL/GenBank/DDBJ whole genome shotgun (WGS) entry which is preliminary data.</text>
</comment>
<accession>A0AAD7WBA5</accession>
<feature type="compositionally biased region" description="Basic and acidic residues" evidence="1">
    <location>
        <begin position="30"/>
        <end position="40"/>
    </location>
</feature>
<feature type="region of interest" description="Disordered" evidence="1">
    <location>
        <begin position="60"/>
        <end position="87"/>
    </location>
</feature>
<sequence length="596" mass="65033">MDKNGAKIKEERVHSGEAGGAHGGSEDSAGELRRTPEVMRDNRIEFEAGLAALGGFSQSAVSAVSPPENGGRQSTRDVNNDGAPYCPSSARVKTPKFSAKTDWEAFHAQFELLARAEGWSMADKALQLAMCLTDDALPCLLLLSPEDRNRYEALVGALQRRFGQCLESGVLRNELSYRSRMPGESLRLLANDIESLTRRAYGHMPSEVQSELARDQFIRALTPADLRAQVQLQHPRTLQAAFEMAVEREMVWAGTAGSSQQGSSPAVRAAVGCPPGEERPAWAAEITELLRAVSLQAARQPRPGPRVWRDPVEPTAVQLRTVTGELAPLVGKSMLSVTVGGRAVRHPVWIAAVQEPCILGLDFLKATGCQLDLERGTLRLQEGPAVKMAPVITSTTPPVRLVHAALLQKDRDFVWTEQCQEAFSSLQRALSEAPVLFPPDTTLPFILDTDASGVGCGRCAVPGTGVTCRELQMVDAAEWRRQQEQDTDLQPVLQWVEVQQRPLVDEVAVLSKATKGLWAAFESLRLCDCVLQRAWKEPATGEEKWQVVVPKGLKDLRPLIPGTVAPCQRLIPPDPLSPYPQQHATPHRGRGGPQVT</sequence>
<protein>
    <recommendedName>
        <fullName evidence="2">Reverse transcriptase/retrotransposon-derived protein RNase H-like domain-containing protein</fullName>
    </recommendedName>
</protein>
<evidence type="ECO:0000259" key="2">
    <source>
        <dbReference type="Pfam" id="PF17919"/>
    </source>
</evidence>
<feature type="region of interest" description="Disordered" evidence="1">
    <location>
        <begin position="570"/>
        <end position="596"/>
    </location>
</feature>
<dbReference type="InterPro" id="IPR021109">
    <property type="entry name" value="Peptidase_aspartic_dom_sf"/>
</dbReference>
<evidence type="ECO:0000313" key="3">
    <source>
        <dbReference type="EMBL" id="KAJ8390792.1"/>
    </source>
</evidence>
<evidence type="ECO:0000256" key="1">
    <source>
        <dbReference type="SAM" id="MobiDB-lite"/>
    </source>
</evidence>
<dbReference type="PANTHER" id="PTHR45823:SF1">
    <property type="entry name" value="T-SNARE COILED-COIL HOMOLOGY DOMAIN-CONTAINING PROTEIN"/>
    <property type="match status" value="1"/>
</dbReference>
<name>A0AAD7WBA5_9TELE</name>
<evidence type="ECO:0000313" key="4">
    <source>
        <dbReference type="Proteomes" id="UP001221898"/>
    </source>
</evidence>
<dbReference type="InterPro" id="IPR041577">
    <property type="entry name" value="RT_RNaseH_2"/>
</dbReference>
<reference evidence="3" key="1">
    <citation type="journal article" date="2023" name="Science">
        <title>Genome structures resolve the early diversification of teleost fishes.</title>
        <authorList>
            <person name="Parey E."/>
            <person name="Louis A."/>
            <person name="Montfort J."/>
            <person name="Bouchez O."/>
            <person name="Roques C."/>
            <person name="Iampietro C."/>
            <person name="Lluch J."/>
            <person name="Castinel A."/>
            <person name="Donnadieu C."/>
            <person name="Desvignes T."/>
            <person name="Floi Bucao C."/>
            <person name="Jouanno E."/>
            <person name="Wen M."/>
            <person name="Mejri S."/>
            <person name="Dirks R."/>
            <person name="Jansen H."/>
            <person name="Henkel C."/>
            <person name="Chen W.J."/>
            <person name="Zahm M."/>
            <person name="Cabau C."/>
            <person name="Klopp C."/>
            <person name="Thompson A.W."/>
            <person name="Robinson-Rechavi M."/>
            <person name="Braasch I."/>
            <person name="Lecointre G."/>
            <person name="Bobe J."/>
            <person name="Postlethwait J.H."/>
            <person name="Berthelot C."/>
            <person name="Roest Crollius H."/>
            <person name="Guiguen Y."/>
        </authorList>
    </citation>
    <scope>NUCLEOTIDE SEQUENCE</scope>
    <source>
        <strain evidence="3">NC1722</strain>
    </source>
</reference>
<gene>
    <name evidence="3" type="ORF">AAFF_G00099240</name>
</gene>
<dbReference type="InterPro" id="IPR043502">
    <property type="entry name" value="DNA/RNA_pol_sf"/>
</dbReference>
<dbReference type="AlphaFoldDB" id="A0AAD7WBA5"/>
<dbReference type="Gene3D" id="2.40.70.10">
    <property type="entry name" value="Acid Proteases"/>
    <property type="match status" value="1"/>
</dbReference>
<dbReference type="SUPFAM" id="SSF56672">
    <property type="entry name" value="DNA/RNA polymerases"/>
    <property type="match status" value="1"/>
</dbReference>
<dbReference type="InterPro" id="IPR043128">
    <property type="entry name" value="Rev_trsase/Diguanyl_cyclase"/>
</dbReference>
<keyword evidence="4" id="KW-1185">Reference proteome</keyword>
<feature type="domain" description="Reverse transcriptase/retrotransposon-derived protein RNase H-like" evidence="2">
    <location>
        <begin position="415"/>
        <end position="459"/>
    </location>
</feature>
<proteinExistence type="predicted"/>
<organism evidence="3 4">
    <name type="scientific">Aldrovandia affinis</name>
    <dbReference type="NCBI Taxonomy" id="143900"/>
    <lineage>
        <taxon>Eukaryota</taxon>
        <taxon>Metazoa</taxon>
        <taxon>Chordata</taxon>
        <taxon>Craniata</taxon>
        <taxon>Vertebrata</taxon>
        <taxon>Euteleostomi</taxon>
        <taxon>Actinopterygii</taxon>
        <taxon>Neopterygii</taxon>
        <taxon>Teleostei</taxon>
        <taxon>Notacanthiformes</taxon>
        <taxon>Halosauridae</taxon>
        <taxon>Aldrovandia</taxon>
    </lineage>
</organism>
<feature type="compositionally biased region" description="Basic and acidic residues" evidence="1">
    <location>
        <begin position="1"/>
        <end position="15"/>
    </location>
</feature>
<dbReference type="Gene3D" id="3.30.70.270">
    <property type="match status" value="1"/>
</dbReference>
<dbReference type="EMBL" id="JAINUG010000165">
    <property type="protein sequence ID" value="KAJ8390792.1"/>
    <property type="molecule type" value="Genomic_DNA"/>
</dbReference>
<dbReference type="Proteomes" id="UP001221898">
    <property type="component" value="Unassembled WGS sequence"/>
</dbReference>